<keyword evidence="2" id="KW-0238">DNA-binding</keyword>
<evidence type="ECO:0000256" key="3">
    <source>
        <dbReference type="ARBA" id="ARBA00023163"/>
    </source>
</evidence>
<dbReference type="SMART" id="SM00342">
    <property type="entry name" value="HTH_ARAC"/>
    <property type="match status" value="1"/>
</dbReference>
<evidence type="ECO:0000313" key="7">
    <source>
        <dbReference type="Proteomes" id="UP001597319"/>
    </source>
</evidence>
<comment type="caution">
    <text evidence="6">The sequence shown here is derived from an EMBL/GenBank/DDBJ whole genome shotgun (WGS) entry which is preliminary data.</text>
</comment>
<dbReference type="InterPro" id="IPR011990">
    <property type="entry name" value="TPR-like_helical_dom_sf"/>
</dbReference>
<dbReference type="SUPFAM" id="SSF48452">
    <property type="entry name" value="TPR-like"/>
    <property type="match status" value="1"/>
</dbReference>
<accession>A0ABW5L9W7</accession>
<dbReference type="Gene3D" id="1.25.40.10">
    <property type="entry name" value="Tetratricopeptide repeat domain"/>
    <property type="match status" value="1"/>
</dbReference>
<dbReference type="InterPro" id="IPR009057">
    <property type="entry name" value="Homeodomain-like_sf"/>
</dbReference>
<protein>
    <submittedName>
        <fullName evidence="6">Helix-turn-helix domain-containing protein</fullName>
    </submittedName>
</protein>
<evidence type="ECO:0000256" key="1">
    <source>
        <dbReference type="ARBA" id="ARBA00023015"/>
    </source>
</evidence>
<dbReference type="PANTHER" id="PTHR43280">
    <property type="entry name" value="ARAC-FAMILY TRANSCRIPTIONAL REGULATOR"/>
    <property type="match status" value="1"/>
</dbReference>
<evidence type="ECO:0000259" key="5">
    <source>
        <dbReference type="PROSITE" id="PS01124"/>
    </source>
</evidence>
<keyword evidence="4" id="KW-0812">Transmembrane</keyword>
<dbReference type="Proteomes" id="UP001597319">
    <property type="component" value="Unassembled WGS sequence"/>
</dbReference>
<dbReference type="EMBL" id="JBHULE010000002">
    <property type="protein sequence ID" value="MFD2561575.1"/>
    <property type="molecule type" value="Genomic_DNA"/>
</dbReference>
<dbReference type="SUPFAM" id="SSF46689">
    <property type="entry name" value="Homeodomain-like"/>
    <property type="match status" value="1"/>
</dbReference>
<gene>
    <name evidence="6" type="ORF">ACFSR1_02765</name>
</gene>
<feature type="transmembrane region" description="Helical" evidence="4">
    <location>
        <begin position="233"/>
        <end position="253"/>
    </location>
</feature>
<evidence type="ECO:0000313" key="6">
    <source>
        <dbReference type="EMBL" id="MFD2561575.1"/>
    </source>
</evidence>
<name>A0ABW5L9W7_9FLAO</name>
<dbReference type="PANTHER" id="PTHR43280:SF29">
    <property type="entry name" value="ARAC-FAMILY TRANSCRIPTIONAL REGULATOR"/>
    <property type="match status" value="1"/>
</dbReference>
<evidence type="ECO:0000256" key="4">
    <source>
        <dbReference type="SAM" id="Phobius"/>
    </source>
</evidence>
<dbReference type="Gene3D" id="1.10.10.60">
    <property type="entry name" value="Homeodomain-like"/>
    <property type="match status" value="2"/>
</dbReference>
<dbReference type="PROSITE" id="PS01124">
    <property type="entry name" value="HTH_ARAC_FAMILY_2"/>
    <property type="match status" value="1"/>
</dbReference>
<keyword evidence="1" id="KW-0805">Transcription regulation</keyword>
<dbReference type="RefSeq" id="WP_378289389.1">
    <property type="nucleotide sequence ID" value="NZ_JBHULE010000002.1"/>
</dbReference>
<feature type="transmembrane region" description="Helical" evidence="4">
    <location>
        <begin position="139"/>
        <end position="162"/>
    </location>
</feature>
<keyword evidence="3" id="KW-0804">Transcription</keyword>
<keyword evidence="4" id="KW-1133">Transmembrane helix</keyword>
<keyword evidence="4" id="KW-0472">Membrane</keyword>
<keyword evidence="7" id="KW-1185">Reference proteome</keyword>
<organism evidence="6 7">
    <name type="scientific">Aquimarina rubra</name>
    <dbReference type="NCBI Taxonomy" id="1920033"/>
    <lineage>
        <taxon>Bacteria</taxon>
        <taxon>Pseudomonadati</taxon>
        <taxon>Bacteroidota</taxon>
        <taxon>Flavobacteriia</taxon>
        <taxon>Flavobacteriales</taxon>
        <taxon>Flavobacteriaceae</taxon>
        <taxon>Aquimarina</taxon>
    </lineage>
</organism>
<reference evidence="7" key="1">
    <citation type="journal article" date="2019" name="Int. J. Syst. Evol. Microbiol.">
        <title>The Global Catalogue of Microorganisms (GCM) 10K type strain sequencing project: providing services to taxonomists for standard genome sequencing and annotation.</title>
        <authorList>
            <consortium name="The Broad Institute Genomics Platform"/>
            <consortium name="The Broad Institute Genome Sequencing Center for Infectious Disease"/>
            <person name="Wu L."/>
            <person name="Ma J."/>
        </authorList>
    </citation>
    <scope>NUCLEOTIDE SEQUENCE [LARGE SCALE GENOMIC DNA]</scope>
    <source>
        <strain evidence="7">KCTC 52274</strain>
    </source>
</reference>
<evidence type="ECO:0000256" key="2">
    <source>
        <dbReference type="ARBA" id="ARBA00023125"/>
    </source>
</evidence>
<feature type="transmembrane region" description="Helical" evidence="4">
    <location>
        <begin position="202"/>
        <end position="221"/>
    </location>
</feature>
<dbReference type="InterPro" id="IPR018060">
    <property type="entry name" value="HTH_AraC"/>
</dbReference>
<feature type="transmembrane region" description="Helical" evidence="4">
    <location>
        <begin position="344"/>
        <end position="366"/>
    </location>
</feature>
<feature type="transmembrane region" description="Helical" evidence="4">
    <location>
        <begin position="315"/>
        <end position="332"/>
    </location>
</feature>
<sequence length="509" mass="60156">MYQTQRNTIASFFQILLLCIFCNAGLFGNESRITAISNDFSETEYILRKADNYFNLNKYNEAISCYELLFDQQYEDSTYLYKKIAFSYAKSNQPEQAIVYVEKYILATLDVSFVNHSYFDSIKNEENFKTLQKRYQQKISVWALFCLYVGCIGVFISTILIFRQRKDRIANFLIGCFLLLHSLFILRVSILITNYEFYLPHLLYASASFSFLYGPLIFFYFKRVYQQHRFNKIDILHLLPTLVFIAFMMPIYLLSSTEKLHMIIHNERPYANLIMMAKLISLTIYGILIIFMYLKKEDFNNNIARLEKNWIRNLIIFYSLSTLFYAIYAFIFKQYEMGSSLFNLQIFIMTLLVLYISYNTFFNLALVRDKNIRILTNTEKSDSFKYSSSSLTSELSVELKDKLIVLMNQEKIYRDNDITLQKLADRLNTNRHNTSQIINEHFGLNFFDLINSYRINEAMSILKKDKSKGVNIIDVAYEVGFNNKVTFNKSFKKYNHITPSEYLRSFGIS</sequence>
<feature type="domain" description="HTH araC/xylS-type" evidence="5">
    <location>
        <begin position="402"/>
        <end position="505"/>
    </location>
</feature>
<dbReference type="Pfam" id="PF12833">
    <property type="entry name" value="HTH_18"/>
    <property type="match status" value="1"/>
</dbReference>
<feature type="transmembrane region" description="Helical" evidence="4">
    <location>
        <begin position="273"/>
        <end position="294"/>
    </location>
</feature>
<feature type="transmembrane region" description="Helical" evidence="4">
    <location>
        <begin position="169"/>
        <end position="190"/>
    </location>
</feature>
<proteinExistence type="predicted"/>